<name>A0A5C5YYY2_9BACT</name>
<reference evidence="1 2" key="1">
    <citation type="submission" date="2019-02" db="EMBL/GenBank/DDBJ databases">
        <title>Deep-cultivation of Planctomycetes and their phenomic and genomic characterization uncovers novel biology.</title>
        <authorList>
            <person name="Wiegand S."/>
            <person name="Jogler M."/>
            <person name="Boedeker C."/>
            <person name="Pinto D."/>
            <person name="Vollmers J."/>
            <person name="Rivas-Marin E."/>
            <person name="Kohn T."/>
            <person name="Peeters S.H."/>
            <person name="Heuer A."/>
            <person name="Rast P."/>
            <person name="Oberbeckmann S."/>
            <person name="Bunk B."/>
            <person name="Jeske O."/>
            <person name="Meyerdierks A."/>
            <person name="Storesund J.E."/>
            <person name="Kallscheuer N."/>
            <person name="Luecker S."/>
            <person name="Lage O.M."/>
            <person name="Pohl T."/>
            <person name="Merkel B.J."/>
            <person name="Hornburger P."/>
            <person name="Mueller R.-W."/>
            <person name="Bruemmer F."/>
            <person name="Labrenz M."/>
            <person name="Spormann A.M."/>
            <person name="Op Den Camp H."/>
            <person name="Overmann J."/>
            <person name="Amann R."/>
            <person name="Jetten M.S.M."/>
            <person name="Mascher T."/>
            <person name="Medema M.H."/>
            <person name="Devos D.P."/>
            <person name="Kaster A.-K."/>
            <person name="Ovreas L."/>
            <person name="Rohde M."/>
            <person name="Galperin M.Y."/>
            <person name="Jogler C."/>
        </authorList>
    </citation>
    <scope>NUCLEOTIDE SEQUENCE [LARGE SCALE GENOMIC DNA]</scope>
    <source>
        <strain evidence="1 2">CA13</strain>
    </source>
</reference>
<sequence length="56" mass="6521">MNVKSEQSLFVLFDRWRTEGRNVFLRVGEVRGRAKRADDIEKVLARMNVKSLPDVS</sequence>
<evidence type="ECO:0000313" key="1">
    <source>
        <dbReference type="EMBL" id="TWT80264.1"/>
    </source>
</evidence>
<organism evidence="1 2">
    <name type="scientific">Novipirellula herctigrandis</name>
    <dbReference type="NCBI Taxonomy" id="2527986"/>
    <lineage>
        <taxon>Bacteria</taxon>
        <taxon>Pseudomonadati</taxon>
        <taxon>Planctomycetota</taxon>
        <taxon>Planctomycetia</taxon>
        <taxon>Pirellulales</taxon>
        <taxon>Pirellulaceae</taxon>
        <taxon>Novipirellula</taxon>
    </lineage>
</organism>
<proteinExistence type="predicted"/>
<protein>
    <submittedName>
        <fullName evidence="1">Uncharacterized protein</fullName>
    </submittedName>
</protein>
<evidence type="ECO:0000313" key="2">
    <source>
        <dbReference type="Proteomes" id="UP000315010"/>
    </source>
</evidence>
<dbReference type="EMBL" id="SJPJ01000001">
    <property type="protein sequence ID" value="TWT80264.1"/>
    <property type="molecule type" value="Genomic_DNA"/>
</dbReference>
<dbReference type="AlphaFoldDB" id="A0A5C5YYY2"/>
<gene>
    <name evidence="1" type="ORF">CA13_16770</name>
</gene>
<comment type="caution">
    <text evidence="1">The sequence shown here is derived from an EMBL/GenBank/DDBJ whole genome shotgun (WGS) entry which is preliminary data.</text>
</comment>
<dbReference type="Proteomes" id="UP000315010">
    <property type="component" value="Unassembled WGS sequence"/>
</dbReference>
<keyword evidence="2" id="KW-1185">Reference proteome</keyword>
<dbReference type="RefSeq" id="WP_419194057.1">
    <property type="nucleotide sequence ID" value="NZ_SJPJ01000001.1"/>
</dbReference>
<accession>A0A5C5YYY2</accession>